<dbReference type="EMBL" id="BSPC01000048">
    <property type="protein sequence ID" value="GLS21357.1"/>
    <property type="molecule type" value="Genomic_DNA"/>
</dbReference>
<name>A0ABQ6CSX2_9HYPH</name>
<evidence type="ECO:0000256" key="1">
    <source>
        <dbReference type="SAM" id="SignalP"/>
    </source>
</evidence>
<feature type="chain" id="PRO_5045082586" evidence="1">
    <location>
        <begin position="28"/>
        <end position="93"/>
    </location>
</feature>
<evidence type="ECO:0000313" key="3">
    <source>
        <dbReference type="Proteomes" id="UP001156882"/>
    </source>
</evidence>
<sequence length="93" mass="10477">MNFPTKTIFAAALAIAGLTATVETSSAMPLGPAAPAAAPLVQDVRWGCGPGWHPNPWGRCVPDRRPAYAYGYGYHPHYWGHPFYRPYHRWYRY</sequence>
<feature type="signal peptide" evidence="1">
    <location>
        <begin position="1"/>
        <end position="27"/>
    </location>
</feature>
<keyword evidence="3" id="KW-1185">Reference proteome</keyword>
<dbReference type="NCBIfam" id="NF047412">
    <property type="entry name" value="sig_GCG_CRPN_rpt"/>
    <property type="match status" value="1"/>
</dbReference>
<proteinExistence type="predicted"/>
<evidence type="ECO:0000313" key="2">
    <source>
        <dbReference type="EMBL" id="GLS21357.1"/>
    </source>
</evidence>
<accession>A0ABQ6CSX2</accession>
<protein>
    <submittedName>
        <fullName evidence="2">Uncharacterized protein</fullName>
    </submittedName>
</protein>
<comment type="caution">
    <text evidence="2">The sequence shown here is derived from an EMBL/GenBank/DDBJ whole genome shotgun (WGS) entry which is preliminary data.</text>
</comment>
<dbReference type="InterPro" id="IPR058110">
    <property type="entry name" value="GCG_CRPN_dom"/>
</dbReference>
<dbReference type="Proteomes" id="UP001156882">
    <property type="component" value="Unassembled WGS sequence"/>
</dbReference>
<reference evidence="3" key="1">
    <citation type="journal article" date="2019" name="Int. J. Syst. Evol. Microbiol.">
        <title>The Global Catalogue of Microorganisms (GCM) 10K type strain sequencing project: providing services to taxonomists for standard genome sequencing and annotation.</title>
        <authorList>
            <consortium name="The Broad Institute Genomics Platform"/>
            <consortium name="The Broad Institute Genome Sequencing Center for Infectious Disease"/>
            <person name="Wu L."/>
            <person name="Ma J."/>
        </authorList>
    </citation>
    <scope>NUCLEOTIDE SEQUENCE [LARGE SCALE GENOMIC DNA]</scope>
    <source>
        <strain evidence="3">NBRC 101365</strain>
    </source>
</reference>
<keyword evidence="1" id="KW-0732">Signal</keyword>
<gene>
    <name evidence="2" type="ORF">GCM10007874_43740</name>
</gene>
<organism evidence="2 3">
    <name type="scientific">Labrys miyagiensis</name>
    <dbReference type="NCBI Taxonomy" id="346912"/>
    <lineage>
        <taxon>Bacteria</taxon>
        <taxon>Pseudomonadati</taxon>
        <taxon>Pseudomonadota</taxon>
        <taxon>Alphaproteobacteria</taxon>
        <taxon>Hyphomicrobiales</taxon>
        <taxon>Xanthobacteraceae</taxon>
        <taxon>Labrys</taxon>
    </lineage>
</organism>
<dbReference type="RefSeq" id="WP_284314401.1">
    <property type="nucleotide sequence ID" value="NZ_BSPC01000048.1"/>
</dbReference>